<protein>
    <submittedName>
        <fullName evidence="2">Polysaccharide pyruvyl transferase family protein</fullName>
    </submittedName>
</protein>
<name>A0ABS6K2F8_9FIRM</name>
<gene>
    <name evidence="2" type="ORF">KTH90_01110</name>
</gene>
<comment type="caution">
    <text evidence="2">The sequence shown here is derived from an EMBL/GenBank/DDBJ whole genome shotgun (WGS) entry which is preliminary data.</text>
</comment>
<dbReference type="GO" id="GO:0016740">
    <property type="term" value="F:transferase activity"/>
    <property type="evidence" value="ECO:0007669"/>
    <property type="project" value="UniProtKB-KW"/>
</dbReference>
<dbReference type="PANTHER" id="PTHR36836">
    <property type="entry name" value="COLANIC ACID BIOSYNTHESIS PROTEIN WCAK"/>
    <property type="match status" value="1"/>
</dbReference>
<evidence type="ECO:0000259" key="1">
    <source>
        <dbReference type="Pfam" id="PF04230"/>
    </source>
</evidence>
<accession>A0ABS6K2F8</accession>
<keyword evidence="3" id="KW-1185">Reference proteome</keyword>
<dbReference type="Pfam" id="PF04230">
    <property type="entry name" value="PS_pyruv_trans"/>
    <property type="match status" value="1"/>
</dbReference>
<dbReference type="SUPFAM" id="SSF53756">
    <property type="entry name" value="UDP-Glycosyltransferase/glycogen phosphorylase"/>
    <property type="match status" value="1"/>
</dbReference>
<feature type="domain" description="Polysaccharide pyruvyl transferase" evidence="1">
    <location>
        <begin position="15"/>
        <end position="338"/>
    </location>
</feature>
<dbReference type="RefSeq" id="WP_158351661.1">
    <property type="nucleotide sequence ID" value="NZ_JAHQCX010000001.1"/>
</dbReference>
<reference evidence="2 3" key="1">
    <citation type="submission" date="2021-06" db="EMBL/GenBank/DDBJ databases">
        <title>Description of novel taxa of the family Lachnospiraceae.</title>
        <authorList>
            <person name="Chaplin A.V."/>
            <person name="Sokolova S.R."/>
            <person name="Pikina A.P."/>
            <person name="Korzhanova M."/>
            <person name="Belova V."/>
            <person name="Korostin D."/>
            <person name="Efimov B.A."/>
        </authorList>
    </citation>
    <scope>NUCLEOTIDE SEQUENCE [LARGE SCALE GENOMIC DNA]</scope>
    <source>
        <strain evidence="2 3">ASD4241</strain>
    </source>
</reference>
<dbReference type="InterPro" id="IPR007345">
    <property type="entry name" value="Polysacch_pyruvyl_Trfase"/>
</dbReference>
<dbReference type="EMBL" id="JAHQCX010000001">
    <property type="protein sequence ID" value="MBU9724604.1"/>
    <property type="molecule type" value="Genomic_DNA"/>
</dbReference>
<organism evidence="2 3">
    <name type="scientific">Diplocloster modestus</name>
    <dbReference type="NCBI Taxonomy" id="2850322"/>
    <lineage>
        <taxon>Bacteria</taxon>
        <taxon>Bacillati</taxon>
        <taxon>Bacillota</taxon>
        <taxon>Clostridia</taxon>
        <taxon>Lachnospirales</taxon>
        <taxon>Lachnospiraceae</taxon>
        <taxon>Diplocloster</taxon>
    </lineage>
</organism>
<dbReference type="PANTHER" id="PTHR36836:SF1">
    <property type="entry name" value="COLANIC ACID BIOSYNTHESIS PROTEIN WCAK"/>
    <property type="match status" value="1"/>
</dbReference>
<sequence length="405" mass="47534">MNKDFIIITGSNFLNKGSQSMLFSTVQMLKEKYPDKKIIMLSTKDYFDSKLDKGNFNFEILPDYLSRFIAPPIRYARKIFMKLTGEEGVMEKKEEMQKLKEILSHTSMLVDISGFALSSEWKSQVVSINYILRIAAAKYWKIPMYILPQSFGPFEYKFPYNFINNILNYYYLRYPRIICSREQDGVNCLRKYHLKNVKRVNDTVITTKFIELSKIYMKAQHLKKYEIKGEHPIAVIPNMRSIQRGKTEQLLELYEELINDLSKIHDIYLIRHSVEDIEGCRMIAERCSGNSRLHLIGDDMNCFEFEALVKQFDFCIAARFHSIVHAYKNGIPCISMGWAVKYKELLESFGQEKFLFDVRGGVDRKRLKNCIQYLESNYEVESNEILENLPLLRQNNALSAMEESK</sequence>
<dbReference type="Proteomes" id="UP001314681">
    <property type="component" value="Unassembled WGS sequence"/>
</dbReference>
<keyword evidence="2" id="KW-0808">Transferase</keyword>
<evidence type="ECO:0000313" key="3">
    <source>
        <dbReference type="Proteomes" id="UP001314681"/>
    </source>
</evidence>
<evidence type="ECO:0000313" key="2">
    <source>
        <dbReference type="EMBL" id="MBU9724604.1"/>
    </source>
</evidence>
<proteinExistence type="predicted"/>